<protein>
    <recommendedName>
        <fullName evidence="3">coproporphyrin ferrochelatase</fullName>
        <ecNumber evidence="3">4.99.1.9</ecNumber>
    </recommendedName>
</protein>
<dbReference type="InterPro" id="IPR033659">
    <property type="entry name" value="Ferrochelatase_N"/>
</dbReference>
<comment type="similarity">
    <text evidence="2">Belongs to the ferrochelatase family.</text>
</comment>
<evidence type="ECO:0000256" key="6">
    <source>
        <dbReference type="ARBA" id="ARBA00023239"/>
    </source>
</evidence>
<evidence type="ECO:0000256" key="5">
    <source>
        <dbReference type="ARBA" id="ARBA00023133"/>
    </source>
</evidence>
<dbReference type="UniPathway" id="UPA00252"/>
<evidence type="ECO:0000256" key="7">
    <source>
        <dbReference type="ARBA" id="ARBA00023244"/>
    </source>
</evidence>
<dbReference type="GO" id="GO:0004325">
    <property type="term" value="F:ferrochelatase activity"/>
    <property type="evidence" value="ECO:0007669"/>
    <property type="project" value="InterPro"/>
</dbReference>
<evidence type="ECO:0000313" key="10">
    <source>
        <dbReference type="Proteomes" id="UP000004162"/>
    </source>
</evidence>
<sequence>MVDGVVKRKRYAVVVTTYGEVDKLTIRNLWPSSRRILLVVTRQIVKVPTALIYFIADYRSTKHYINWKLNRYRSKLIAINRAQTKTLEAALDRYGSGFLAKADVRVFDAYYFVPPYLDDMLSELRRDYDGIVVVPMIPVESAFSCGVACQMVMDVCGEGSFALVKVMSRLWSDDALHRIYIDYLFAQLSQKIRSLKGGGKIGLVLVIHGTLVRDRHGNTPKVFTGLEETIAFFEVMKQKIMADPRNIFTDVRQGCINHSNGGEWTAETIEKALEDYREDGYEGVVMFPYGFFADNSETEYDAKKQLDKAGFPVAQYVRCINDDPDFGRWLGEKVLAELQWLDNLQHAMETPGECIEPKLKKFSYIE</sequence>
<dbReference type="Gene3D" id="3.40.50.1400">
    <property type="match status" value="2"/>
</dbReference>
<dbReference type="InterPro" id="IPR001015">
    <property type="entry name" value="Ferrochelatase"/>
</dbReference>
<accession>Q0YQ48</accession>
<gene>
    <name evidence="9" type="ORF">CferDRAFT_0362</name>
</gene>
<evidence type="ECO:0000256" key="3">
    <source>
        <dbReference type="ARBA" id="ARBA00013215"/>
    </source>
</evidence>
<keyword evidence="10" id="KW-1185">Reference proteome</keyword>
<comment type="pathway">
    <text evidence="1">Porphyrin-containing compound metabolism; protoheme biosynthesis.</text>
</comment>
<dbReference type="CDD" id="cd03411">
    <property type="entry name" value="Ferrochelatase_N"/>
    <property type="match status" value="1"/>
</dbReference>
<keyword evidence="4" id="KW-0408">Iron</keyword>
<dbReference type="InterPro" id="IPR033644">
    <property type="entry name" value="Ferrochelatase_C"/>
</dbReference>
<comment type="caution">
    <text evidence="9">The sequence shown here is derived from an EMBL/GenBank/DDBJ whole genome shotgun (WGS) entry which is preliminary data.</text>
</comment>
<dbReference type="SUPFAM" id="SSF53800">
    <property type="entry name" value="Chelatase"/>
    <property type="match status" value="1"/>
</dbReference>
<dbReference type="Proteomes" id="UP000004162">
    <property type="component" value="Unassembled WGS sequence"/>
</dbReference>
<keyword evidence="7" id="KW-0627">Porphyrin biosynthesis</keyword>
<dbReference type="AlphaFoldDB" id="Q0YQ48"/>
<organism evidence="9 10">
    <name type="scientific">Chlorobium ferrooxidans DSM 13031</name>
    <dbReference type="NCBI Taxonomy" id="377431"/>
    <lineage>
        <taxon>Bacteria</taxon>
        <taxon>Pseudomonadati</taxon>
        <taxon>Chlorobiota</taxon>
        <taxon>Chlorobiia</taxon>
        <taxon>Chlorobiales</taxon>
        <taxon>Chlorobiaceae</taxon>
        <taxon>Chlorobium/Pelodictyon group</taxon>
        <taxon>Chlorobium</taxon>
    </lineage>
</organism>
<evidence type="ECO:0000256" key="4">
    <source>
        <dbReference type="ARBA" id="ARBA00023004"/>
    </source>
</evidence>
<evidence type="ECO:0000256" key="8">
    <source>
        <dbReference type="ARBA" id="ARBA00024536"/>
    </source>
</evidence>
<evidence type="ECO:0000313" key="9">
    <source>
        <dbReference type="EMBL" id="EAT58423.1"/>
    </source>
</evidence>
<evidence type="ECO:0000256" key="1">
    <source>
        <dbReference type="ARBA" id="ARBA00004744"/>
    </source>
</evidence>
<dbReference type="EMBL" id="AASE01000020">
    <property type="protein sequence ID" value="EAT58423.1"/>
    <property type="molecule type" value="Genomic_DNA"/>
</dbReference>
<proteinExistence type="inferred from homology"/>
<comment type="catalytic activity">
    <reaction evidence="8">
        <text>Fe-coproporphyrin III + 2 H(+) = coproporphyrin III + Fe(2+)</text>
        <dbReference type="Rhea" id="RHEA:49572"/>
        <dbReference type="ChEBI" id="CHEBI:15378"/>
        <dbReference type="ChEBI" id="CHEBI:29033"/>
        <dbReference type="ChEBI" id="CHEBI:68438"/>
        <dbReference type="ChEBI" id="CHEBI:131725"/>
        <dbReference type="EC" id="4.99.1.9"/>
    </reaction>
    <physiologicalReaction direction="right-to-left" evidence="8">
        <dbReference type="Rhea" id="RHEA:49574"/>
    </physiologicalReaction>
</comment>
<keyword evidence="5" id="KW-0350">Heme biosynthesis</keyword>
<dbReference type="EC" id="4.99.1.9" evidence="3"/>
<evidence type="ECO:0000256" key="2">
    <source>
        <dbReference type="ARBA" id="ARBA00007718"/>
    </source>
</evidence>
<name>Q0YQ48_9CHLB</name>
<dbReference type="GO" id="GO:0006783">
    <property type="term" value="P:heme biosynthetic process"/>
    <property type="evidence" value="ECO:0007669"/>
    <property type="project" value="UniProtKB-KW"/>
</dbReference>
<dbReference type="Pfam" id="PF00762">
    <property type="entry name" value="Ferrochelatase"/>
    <property type="match status" value="1"/>
</dbReference>
<keyword evidence="6" id="KW-0456">Lyase</keyword>
<reference evidence="9 10" key="1">
    <citation type="submission" date="2006-07" db="EMBL/GenBank/DDBJ databases">
        <title>Annotation of the draft genome assembly of Chlorobium ferroxidans DSM 13031.</title>
        <authorList>
            <consortium name="US DOE Joint Genome Institute (JGI-ORNL)"/>
            <person name="Larimer F."/>
            <person name="Land M."/>
            <person name="Hauser L."/>
        </authorList>
    </citation>
    <scope>NUCLEOTIDE SEQUENCE [LARGE SCALE GENOMIC DNA]</scope>
    <source>
        <strain evidence="9 10">DSM 13031</strain>
    </source>
</reference>
<reference evidence="9 10" key="2">
    <citation type="submission" date="2006-07" db="EMBL/GenBank/DDBJ databases">
        <title>Sequencing of the draft genome and assembly of Chlorobium ferroxidans DSM 13031.</title>
        <authorList>
            <consortium name="US DOE Joint Genome Institute (JGI-PGF)"/>
            <person name="Copeland A."/>
            <person name="Lucas S."/>
            <person name="Lapidus A."/>
            <person name="Barry K."/>
            <person name="Glavina del Rio T."/>
            <person name="Dalin E."/>
            <person name="Tice H."/>
            <person name="Bruce D."/>
            <person name="Pitluck S."/>
            <person name="Richardson P."/>
        </authorList>
    </citation>
    <scope>NUCLEOTIDE SEQUENCE [LARGE SCALE GENOMIC DNA]</scope>
    <source>
        <strain evidence="9 10">DSM 13031</strain>
    </source>
</reference>
<dbReference type="RefSeq" id="WP_006366958.1">
    <property type="nucleotide sequence ID" value="NZ_AASE01000020.1"/>
</dbReference>
<dbReference type="CDD" id="cd00419">
    <property type="entry name" value="Ferrochelatase_C"/>
    <property type="match status" value="1"/>
</dbReference>